<dbReference type="EMBL" id="CP036298">
    <property type="protein sequence ID" value="QDV23663.1"/>
    <property type="molecule type" value="Genomic_DNA"/>
</dbReference>
<dbReference type="GO" id="GO:0032259">
    <property type="term" value="P:methylation"/>
    <property type="evidence" value="ECO:0007669"/>
    <property type="project" value="UniProtKB-KW"/>
</dbReference>
<dbReference type="Gene3D" id="3.40.50.150">
    <property type="entry name" value="Vaccinia Virus protein VP39"/>
    <property type="match status" value="1"/>
</dbReference>
<proteinExistence type="predicted"/>
<keyword evidence="2" id="KW-0808">Transferase</keyword>
<organism evidence="2 3">
    <name type="scientific">Aureliella helgolandensis</name>
    <dbReference type="NCBI Taxonomy" id="2527968"/>
    <lineage>
        <taxon>Bacteria</taxon>
        <taxon>Pseudomonadati</taxon>
        <taxon>Planctomycetota</taxon>
        <taxon>Planctomycetia</taxon>
        <taxon>Pirellulales</taxon>
        <taxon>Pirellulaceae</taxon>
        <taxon>Aureliella</taxon>
    </lineage>
</organism>
<reference evidence="2 3" key="1">
    <citation type="submission" date="2019-02" db="EMBL/GenBank/DDBJ databases">
        <title>Deep-cultivation of Planctomycetes and their phenomic and genomic characterization uncovers novel biology.</title>
        <authorList>
            <person name="Wiegand S."/>
            <person name="Jogler M."/>
            <person name="Boedeker C."/>
            <person name="Pinto D."/>
            <person name="Vollmers J."/>
            <person name="Rivas-Marin E."/>
            <person name="Kohn T."/>
            <person name="Peeters S.H."/>
            <person name="Heuer A."/>
            <person name="Rast P."/>
            <person name="Oberbeckmann S."/>
            <person name="Bunk B."/>
            <person name="Jeske O."/>
            <person name="Meyerdierks A."/>
            <person name="Storesund J.E."/>
            <person name="Kallscheuer N."/>
            <person name="Luecker S."/>
            <person name="Lage O.M."/>
            <person name="Pohl T."/>
            <person name="Merkel B.J."/>
            <person name="Hornburger P."/>
            <person name="Mueller R.-W."/>
            <person name="Bruemmer F."/>
            <person name="Labrenz M."/>
            <person name="Spormann A.M."/>
            <person name="Op den Camp H."/>
            <person name="Overmann J."/>
            <person name="Amann R."/>
            <person name="Jetten M.S.M."/>
            <person name="Mascher T."/>
            <person name="Medema M.H."/>
            <person name="Devos D.P."/>
            <person name="Kaster A.-K."/>
            <person name="Ovreas L."/>
            <person name="Rohde M."/>
            <person name="Galperin M.Y."/>
            <person name="Jogler C."/>
        </authorList>
    </citation>
    <scope>NUCLEOTIDE SEQUENCE [LARGE SCALE GENOMIC DNA]</scope>
    <source>
        <strain evidence="2 3">Q31a</strain>
    </source>
</reference>
<dbReference type="AlphaFoldDB" id="A0A518G4Z4"/>
<keyword evidence="2" id="KW-0489">Methyltransferase</keyword>
<dbReference type="RefSeq" id="WP_197356517.1">
    <property type="nucleotide sequence ID" value="NZ_CP036298.1"/>
</dbReference>
<keyword evidence="2" id="KW-0830">Ubiquinone</keyword>
<evidence type="ECO:0000313" key="3">
    <source>
        <dbReference type="Proteomes" id="UP000318017"/>
    </source>
</evidence>
<dbReference type="CDD" id="cd02440">
    <property type="entry name" value="AdoMet_MTases"/>
    <property type="match status" value="1"/>
</dbReference>
<keyword evidence="3" id="KW-1185">Reference proteome</keyword>
<dbReference type="Proteomes" id="UP000318017">
    <property type="component" value="Chromosome"/>
</dbReference>
<dbReference type="InterPro" id="IPR041698">
    <property type="entry name" value="Methyltransf_25"/>
</dbReference>
<feature type="domain" description="Methyltransferase" evidence="1">
    <location>
        <begin position="48"/>
        <end position="143"/>
    </location>
</feature>
<dbReference type="SUPFAM" id="SSF53335">
    <property type="entry name" value="S-adenosyl-L-methionine-dependent methyltransferases"/>
    <property type="match status" value="1"/>
</dbReference>
<dbReference type="KEGG" id="ahel:Q31a_19680"/>
<evidence type="ECO:0000259" key="1">
    <source>
        <dbReference type="Pfam" id="PF13649"/>
    </source>
</evidence>
<name>A0A518G4Z4_9BACT</name>
<protein>
    <submittedName>
        <fullName evidence="2">Ubiquinone/menaquinone biosynthesis methyltransferase</fullName>
    </submittedName>
</protein>
<dbReference type="Pfam" id="PF13649">
    <property type="entry name" value="Methyltransf_25"/>
    <property type="match status" value="1"/>
</dbReference>
<evidence type="ECO:0000313" key="2">
    <source>
        <dbReference type="EMBL" id="QDV23663.1"/>
    </source>
</evidence>
<dbReference type="InterPro" id="IPR029063">
    <property type="entry name" value="SAM-dependent_MTases_sf"/>
</dbReference>
<gene>
    <name evidence="2" type="ORF">Q31a_19680</name>
</gene>
<accession>A0A518G4Z4</accession>
<sequence length="217" mass="25052">MNLAAEKGYDRLAPWYESIERLRFGQALQNARTAFLPELCNSRRALFLGEGDGRLLQAFARMNSAARMTSIDLSSQMLALQKKRLQSAGQAQRAEWLKGDAMAAQFGKGDFDLIVTPFFLDCFGSQELQILIPKLTQWLSESGQWYLVDFNLPPSGLSRHWAQFWLRAMHLFFRWQTGLKVRQLVLPDPEIHRQGFKLVHHKVSRLHFLRSTIFQKA</sequence>
<dbReference type="GO" id="GO:0008168">
    <property type="term" value="F:methyltransferase activity"/>
    <property type="evidence" value="ECO:0007669"/>
    <property type="project" value="UniProtKB-KW"/>
</dbReference>